<evidence type="ECO:0000256" key="4">
    <source>
        <dbReference type="ARBA" id="ARBA00023136"/>
    </source>
</evidence>
<evidence type="ECO:0000259" key="6">
    <source>
        <dbReference type="Pfam" id="PF00361"/>
    </source>
</evidence>
<feature type="transmembrane region" description="Helical" evidence="5">
    <location>
        <begin position="379"/>
        <end position="399"/>
    </location>
</feature>
<feature type="transmembrane region" description="Helical" evidence="5">
    <location>
        <begin position="231"/>
        <end position="254"/>
    </location>
</feature>
<protein>
    <recommendedName>
        <fullName evidence="6">NADH:quinone oxidoreductase/Mrp antiporter transmembrane domain-containing protein</fullName>
    </recommendedName>
</protein>
<feature type="transmembrane region" description="Helical" evidence="5">
    <location>
        <begin position="109"/>
        <end position="137"/>
    </location>
</feature>
<dbReference type="PANTHER" id="PTHR42829">
    <property type="entry name" value="NADH-UBIQUINONE OXIDOREDUCTASE CHAIN 5"/>
    <property type="match status" value="1"/>
</dbReference>
<comment type="caution">
    <text evidence="7">The sequence shown here is derived from an EMBL/GenBank/DDBJ whole genome shotgun (WGS) entry which is preliminary data.</text>
</comment>
<reference evidence="7" key="1">
    <citation type="journal article" date="2020" name="mSystems">
        <title>Genome- and Community-Level Interaction Insights into Carbon Utilization and Element Cycling Functions of Hydrothermarchaeota in Hydrothermal Sediment.</title>
        <authorList>
            <person name="Zhou Z."/>
            <person name="Liu Y."/>
            <person name="Xu W."/>
            <person name="Pan J."/>
            <person name="Luo Z.H."/>
            <person name="Li M."/>
        </authorList>
    </citation>
    <scope>NUCLEOTIDE SEQUENCE [LARGE SCALE GENOMIC DNA]</scope>
    <source>
        <strain evidence="7">SpSt-1259</strain>
    </source>
</reference>
<dbReference type="GO" id="GO:0042773">
    <property type="term" value="P:ATP synthesis coupled electron transport"/>
    <property type="evidence" value="ECO:0007669"/>
    <property type="project" value="InterPro"/>
</dbReference>
<accession>A0A7C2UJK6</accession>
<dbReference type="PRINTS" id="PR01434">
    <property type="entry name" value="NADHDHGNASE5"/>
</dbReference>
<feature type="transmembrane region" description="Helical" evidence="5">
    <location>
        <begin position="158"/>
        <end position="178"/>
    </location>
</feature>
<name>A0A7C2UJK6_9CREN</name>
<dbReference type="Pfam" id="PF00361">
    <property type="entry name" value="Proton_antipo_M"/>
    <property type="match status" value="1"/>
</dbReference>
<dbReference type="GO" id="GO:0008137">
    <property type="term" value="F:NADH dehydrogenase (ubiquinone) activity"/>
    <property type="evidence" value="ECO:0007669"/>
    <property type="project" value="InterPro"/>
</dbReference>
<feature type="non-terminal residue" evidence="7">
    <location>
        <position position="1"/>
    </location>
</feature>
<dbReference type="GO" id="GO:0003954">
    <property type="term" value="F:NADH dehydrogenase activity"/>
    <property type="evidence" value="ECO:0007669"/>
    <property type="project" value="TreeGrafter"/>
</dbReference>
<proteinExistence type="predicted"/>
<gene>
    <name evidence="7" type="ORF">ENO36_03210</name>
</gene>
<dbReference type="Proteomes" id="UP000885664">
    <property type="component" value="Unassembled WGS sequence"/>
</dbReference>
<evidence type="ECO:0000313" key="7">
    <source>
        <dbReference type="EMBL" id="HEU97848.1"/>
    </source>
</evidence>
<organism evidence="7">
    <name type="scientific">Fervidicoccus fontis</name>
    <dbReference type="NCBI Taxonomy" id="683846"/>
    <lineage>
        <taxon>Archaea</taxon>
        <taxon>Thermoproteota</taxon>
        <taxon>Thermoprotei</taxon>
        <taxon>Fervidicoccales</taxon>
        <taxon>Fervidicoccaceae</taxon>
        <taxon>Fervidicoccus</taxon>
    </lineage>
</organism>
<dbReference type="InterPro" id="IPR003945">
    <property type="entry name" value="NU5C-like"/>
</dbReference>
<dbReference type="Gene3D" id="1.20.5.2700">
    <property type="match status" value="1"/>
</dbReference>
<feature type="transmembrane region" description="Helical" evidence="5">
    <location>
        <begin position="278"/>
        <end position="303"/>
    </location>
</feature>
<evidence type="ECO:0000256" key="1">
    <source>
        <dbReference type="ARBA" id="ARBA00004141"/>
    </source>
</evidence>
<feature type="transmembrane region" description="Helical" evidence="5">
    <location>
        <begin position="82"/>
        <end position="103"/>
    </location>
</feature>
<dbReference type="GO" id="GO:0015990">
    <property type="term" value="P:electron transport coupled proton transport"/>
    <property type="evidence" value="ECO:0007669"/>
    <property type="project" value="TreeGrafter"/>
</dbReference>
<keyword evidence="3 5" id="KW-1133">Transmembrane helix</keyword>
<evidence type="ECO:0000256" key="2">
    <source>
        <dbReference type="ARBA" id="ARBA00022692"/>
    </source>
</evidence>
<comment type="subcellular location">
    <subcellularLocation>
        <location evidence="1">Membrane</location>
        <topology evidence="1">Multi-pass membrane protein</topology>
    </subcellularLocation>
</comment>
<feature type="transmembrane region" description="Helical" evidence="5">
    <location>
        <begin position="190"/>
        <end position="210"/>
    </location>
</feature>
<feature type="transmembrane region" description="Helical" evidence="5">
    <location>
        <begin position="54"/>
        <end position="75"/>
    </location>
</feature>
<dbReference type="InterPro" id="IPR001750">
    <property type="entry name" value="ND/Mrp_TM"/>
</dbReference>
<dbReference type="GO" id="GO:0016020">
    <property type="term" value="C:membrane"/>
    <property type="evidence" value="ECO:0007669"/>
    <property type="project" value="UniProtKB-SubCell"/>
</dbReference>
<keyword evidence="4 5" id="KW-0472">Membrane</keyword>
<evidence type="ECO:0000256" key="5">
    <source>
        <dbReference type="SAM" id="Phobius"/>
    </source>
</evidence>
<keyword evidence="2 5" id="KW-0812">Transmembrane</keyword>
<dbReference type="PANTHER" id="PTHR42829:SF2">
    <property type="entry name" value="NADH-UBIQUINONE OXIDOREDUCTASE CHAIN 5"/>
    <property type="match status" value="1"/>
</dbReference>
<dbReference type="EMBL" id="DSFE01000072">
    <property type="protein sequence ID" value="HEU97848.1"/>
    <property type="molecule type" value="Genomic_DNA"/>
</dbReference>
<sequence>GPTPVSALIHAATMVKAGVYYMVRITPIFVYGAKELLAENPAIGQVVIAQVQTFYYGLMIIGAITAFSLASMALVAREAKLILAYSTGSQLGFMFAGIGASIFSSMPSLVLAFVVAHLIAHAVFKAGLFLGAGIYIHSNESRFIDEWADVHKMRITTSFNWLLVLSLAGLPPFIGFWTKDSLISSYLSSGMLIPASLLLITVLFTAFYSTRYLLYSYRYPAKEEEPHEPPVYVLSTYGILAILSIGLGILWPLFGEKLFEFLSYSFLEPIKGMTGEELTVIVSSISLVLIGILLSSLSYQFKFIDSKKVISSMPELNDFLRDRWLINILFYNIGVAFLKLGELTYRFVERGLDLGINYGLPKLTSNLSKYFRKPISGDLYSYVLYFVTGIIIVILVLLFI</sequence>
<evidence type="ECO:0000256" key="3">
    <source>
        <dbReference type="ARBA" id="ARBA00022989"/>
    </source>
</evidence>
<dbReference type="AlphaFoldDB" id="A0A7C2UJK6"/>
<feature type="domain" description="NADH:quinone oxidoreductase/Mrp antiporter transmembrane" evidence="6">
    <location>
        <begin position="1"/>
        <end position="205"/>
    </location>
</feature>